<evidence type="ECO:0000256" key="1">
    <source>
        <dbReference type="ARBA" id="ARBA00022692"/>
    </source>
</evidence>
<feature type="transmembrane region" description="Helical" evidence="4">
    <location>
        <begin position="441"/>
        <end position="464"/>
    </location>
</feature>
<dbReference type="Gene3D" id="1.20.1560.10">
    <property type="entry name" value="ABC transporter type 1, transmembrane domain"/>
    <property type="match status" value="1"/>
</dbReference>
<dbReference type="InterPro" id="IPR036640">
    <property type="entry name" value="ABC1_TM_sf"/>
</dbReference>
<dbReference type="GO" id="GO:0016020">
    <property type="term" value="C:membrane"/>
    <property type="evidence" value="ECO:0007669"/>
    <property type="project" value="InterPro"/>
</dbReference>
<accession>A0AAE0BWE4</accession>
<keyword evidence="1 4" id="KW-0812">Transmembrane</keyword>
<sequence length="601" mass="65921">MWAQDELILHICGKQPYLMLANSQFNRYTDFSNDNTFNTTNQGMVLPVPPGTAGAFLKGRLRLPSPPLATWTMKAAHMETTAKLRGIGHFSSLLMGCCPGRAVWAHGLFTFGDRVTGDDTSPPPVTLALSVDAAQVGIAALYLGHGKLNSMSTTFAMWALGARVQALSMWAEWEQNKNEKALTGSQENKGRINPVHVKLSKESRKYVDIEEGHILSQPDLISGLFGLEKGVKNYNVHALEEIGSSLIAFSFLELNQGARLCRVLKLPVPKLQGGENDEEKRLIFVAELSSRLRHGVGSSLEEIWAQWDDYRRGNRWRKGLSMAVAKDRQASASLRLEDESQENWKAMELPEISTTPLGALQWTINWWRSFEPASFKSAVLHVCAMAAWKLIEALIVQSIFDTAVSEDEKCRQEAEAESEFSGSCASIADLLEPQSLLEPGLLLPCAFLIVGNVLCTLAAGRIVFMCPSGGGFIPRTKVHVMKHLSMVPQWFLDTLSFQAILTTLDVDLKVIDANLDFVLQLGMSVFLMLSTILTLFILQPLFALGVIIIIPLVGASSAAALLSLRWCINSALRGALARGGGRPISSIPGVPSAFLSLYFHL</sequence>
<organism evidence="6 7">
    <name type="scientific">Cymbomonas tetramitiformis</name>
    <dbReference type="NCBI Taxonomy" id="36881"/>
    <lineage>
        <taxon>Eukaryota</taxon>
        <taxon>Viridiplantae</taxon>
        <taxon>Chlorophyta</taxon>
        <taxon>Pyramimonadophyceae</taxon>
        <taxon>Pyramimonadales</taxon>
        <taxon>Pyramimonadaceae</taxon>
        <taxon>Cymbomonas</taxon>
    </lineage>
</organism>
<evidence type="ECO:0000259" key="5">
    <source>
        <dbReference type="Pfam" id="PF00664"/>
    </source>
</evidence>
<gene>
    <name evidence="6" type="ORF">CYMTET_47119</name>
</gene>
<evidence type="ECO:0000256" key="4">
    <source>
        <dbReference type="SAM" id="Phobius"/>
    </source>
</evidence>
<keyword evidence="3 4" id="KW-0472">Membrane</keyword>
<evidence type="ECO:0000313" key="6">
    <source>
        <dbReference type="EMBL" id="KAK3243214.1"/>
    </source>
</evidence>
<keyword evidence="7" id="KW-1185">Reference proteome</keyword>
<protein>
    <recommendedName>
        <fullName evidence="5">ABC transmembrane type-1 domain-containing protein</fullName>
    </recommendedName>
</protein>
<evidence type="ECO:0000256" key="3">
    <source>
        <dbReference type="ARBA" id="ARBA00023136"/>
    </source>
</evidence>
<evidence type="ECO:0000313" key="7">
    <source>
        <dbReference type="Proteomes" id="UP001190700"/>
    </source>
</evidence>
<feature type="transmembrane region" description="Helical" evidence="4">
    <location>
        <begin position="544"/>
        <end position="568"/>
    </location>
</feature>
<dbReference type="EMBL" id="LGRX02033065">
    <property type="protein sequence ID" value="KAK3243214.1"/>
    <property type="molecule type" value="Genomic_DNA"/>
</dbReference>
<reference evidence="6 7" key="1">
    <citation type="journal article" date="2015" name="Genome Biol. Evol.">
        <title>Comparative Genomics of a Bacterivorous Green Alga Reveals Evolutionary Causalities and Consequences of Phago-Mixotrophic Mode of Nutrition.</title>
        <authorList>
            <person name="Burns J.A."/>
            <person name="Paasch A."/>
            <person name="Narechania A."/>
            <person name="Kim E."/>
        </authorList>
    </citation>
    <scope>NUCLEOTIDE SEQUENCE [LARGE SCALE GENOMIC DNA]</scope>
    <source>
        <strain evidence="6 7">PLY_AMNH</strain>
    </source>
</reference>
<dbReference type="Pfam" id="PF00664">
    <property type="entry name" value="ABC_membrane"/>
    <property type="match status" value="1"/>
</dbReference>
<keyword evidence="2 4" id="KW-1133">Transmembrane helix</keyword>
<dbReference type="GO" id="GO:0005524">
    <property type="term" value="F:ATP binding"/>
    <property type="evidence" value="ECO:0007669"/>
    <property type="project" value="InterPro"/>
</dbReference>
<feature type="transmembrane region" description="Helical" evidence="4">
    <location>
        <begin position="517"/>
        <end position="538"/>
    </location>
</feature>
<evidence type="ECO:0000256" key="2">
    <source>
        <dbReference type="ARBA" id="ARBA00022989"/>
    </source>
</evidence>
<feature type="domain" description="ABC transmembrane type-1" evidence="5">
    <location>
        <begin position="377"/>
        <end position="558"/>
    </location>
</feature>
<dbReference type="GO" id="GO:0140359">
    <property type="term" value="F:ABC-type transporter activity"/>
    <property type="evidence" value="ECO:0007669"/>
    <property type="project" value="InterPro"/>
</dbReference>
<dbReference type="InterPro" id="IPR011527">
    <property type="entry name" value="ABC1_TM_dom"/>
</dbReference>
<dbReference type="AlphaFoldDB" id="A0AAE0BWE4"/>
<dbReference type="Proteomes" id="UP001190700">
    <property type="component" value="Unassembled WGS sequence"/>
</dbReference>
<dbReference type="SUPFAM" id="SSF90123">
    <property type="entry name" value="ABC transporter transmembrane region"/>
    <property type="match status" value="1"/>
</dbReference>
<name>A0AAE0BWE4_9CHLO</name>
<proteinExistence type="predicted"/>
<comment type="caution">
    <text evidence="6">The sequence shown here is derived from an EMBL/GenBank/DDBJ whole genome shotgun (WGS) entry which is preliminary data.</text>
</comment>